<evidence type="ECO:0000313" key="1">
    <source>
        <dbReference type="EMBL" id="GAA3599298.1"/>
    </source>
</evidence>
<evidence type="ECO:0000313" key="2">
    <source>
        <dbReference type="Proteomes" id="UP001500707"/>
    </source>
</evidence>
<reference evidence="2" key="1">
    <citation type="journal article" date="2019" name="Int. J. Syst. Evol. Microbiol.">
        <title>The Global Catalogue of Microorganisms (GCM) 10K type strain sequencing project: providing services to taxonomists for standard genome sequencing and annotation.</title>
        <authorList>
            <consortium name="The Broad Institute Genomics Platform"/>
            <consortium name="The Broad Institute Genome Sequencing Center for Infectious Disease"/>
            <person name="Wu L."/>
            <person name="Ma J."/>
        </authorList>
    </citation>
    <scope>NUCLEOTIDE SEQUENCE [LARGE SCALE GENOMIC DNA]</scope>
    <source>
        <strain evidence="2">JCM 17656</strain>
    </source>
</reference>
<gene>
    <name evidence="1" type="ORF">GCM10022295_93490</name>
</gene>
<keyword evidence="2" id="KW-1185">Reference proteome</keyword>
<name>A0ABP6Z5L2_9ACTN</name>
<protein>
    <recommendedName>
        <fullName evidence="3">Transposase</fullName>
    </recommendedName>
</protein>
<evidence type="ECO:0008006" key="3">
    <source>
        <dbReference type="Google" id="ProtNLM"/>
    </source>
</evidence>
<sequence>MTVGAPQAPQVADRWHLWNNLGEAAERAVARHRRCLRVLVPDREGKADELAPPVEKADSPWRSERFANRVRARHATVHALLEAGHNRRSIGRQLNMTHGTVKSLADAAKSEDLFRGQWQHNRTSVLDEYKPYLDER</sequence>
<comment type="caution">
    <text evidence="1">The sequence shown here is derived from an EMBL/GenBank/DDBJ whole genome shotgun (WGS) entry which is preliminary data.</text>
</comment>
<dbReference type="Proteomes" id="UP001500707">
    <property type="component" value="Unassembled WGS sequence"/>
</dbReference>
<proteinExistence type="predicted"/>
<organism evidence="1 2">
    <name type="scientific">Streptomyces osmaniensis</name>
    <dbReference type="NCBI Taxonomy" id="593134"/>
    <lineage>
        <taxon>Bacteria</taxon>
        <taxon>Bacillati</taxon>
        <taxon>Actinomycetota</taxon>
        <taxon>Actinomycetes</taxon>
        <taxon>Kitasatosporales</taxon>
        <taxon>Streptomycetaceae</taxon>
        <taxon>Streptomyces</taxon>
    </lineage>
</organism>
<dbReference type="EMBL" id="BAABCE010000077">
    <property type="protein sequence ID" value="GAA3599298.1"/>
    <property type="molecule type" value="Genomic_DNA"/>
</dbReference>
<accession>A0ABP6Z5L2</accession>
<dbReference type="RefSeq" id="WP_346186904.1">
    <property type="nucleotide sequence ID" value="NZ_BAABCE010000077.1"/>
</dbReference>